<evidence type="ECO:0000313" key="11">
    <source>
        <dbReference type="EMBL" id="RDL38771.1"/>
    </source>
</evidence>
<keyword evidence="5" id="KW-0418">Kinase</keyword>
<evidence type="ECO:0000256" key="6">
    <source>
        <dbReference type="ARBA" id="ARBA00022840"/>
    </source>
</evidence>
<keyword evidence="4 7" id="KW-0547">Nucleotide-binding</keyword>
<evidence type="ECO:0000259" key="9">
    <source>
        <dbReference type="PROSITE" id="PS50011"/>
    </source>
</evidence>
<dbReference type="FunFam" id="1.10.510.10:FF:000210">
    <property type="entry name" value="Non-specific serine/threonine protein kinase"/>
    <property type="match status" value="1"/>
</dbReference>
<dbReference type="Pfam" id="PF00069">
    <property type="entry name" value="Pkinase"/>
    <property type="match status" value="1"/>
</dbReference>
<dbReference type="STRING" id="2656787.A0A370TTB2"/>
<dbReference type="Proteomes" id="UP000254866">
    <property type="component" value="Unassembled WGS sequence"/>
</dbReference>
<keyword evidence="1" id="KW-0723">Serine/threonine-protein kinase</keyword>
<evidence type="ECO:0000256" key="3">
    <source>
        <dbReference type="ARBA" id="ARBA00022679"/>
    </source>
</evidence>
<name>A0A370TTB2_9HELO</name>
<dbReference type="SMART" id="SM00133">
    <property type="entry name" value="S_TK_X"/>
    <property type="match status" value="1"/>
</dbReference>
<evidence type="ECO:0008006" key="13">
    <source>
        <dbReference type="Google" id="ProtNLM"/>
    </source>
</evidence>
<proteinExistence type="predicted"/>
<dbReference type="InterPro" id="IPR017441">
    <property type="entry name" value="Protein_kinase_ATP_BS"/>
</dbReference>
<feature type="domain" description="Protein kinase" evidence="9">
    <location>
        <begin position="54"/>
        <end position="314"/>
    </location>
</feature>
<accession>A0A370TTB2</accession>
<feature type="region of interest" description="Disordered" evidence="8">
    <location>
        <begin position="1"/>
        <end position="44"/>
    </location>
</feature>
<keyword evidence="6 7" id="KW-0067">ATP-binding</keyword>
<dbReference type="RefSeq" id="XP_031871427.1">
    <property type="nucleotide sequence ID" value="XM_032011734.1"/>
</dbReference>
<dbReference type="Gene3D" id="1.10.510.10">
    <property type="entry name" value="Transferase(Phosphotransferase) domain 1"/>
    <property type="match status" value="1"/>
</dbReference>
<evidence type="ECO:0000256" key="1">
    <source>
        <dbReference type="ARBA" id="ARBA00022527"/>
    </source>
</evidence>
<dbReference type="PANTHER" id="PTHR24351">
    <property type="entry name" value="RIBOSOMAL PROTEIN S6 KINASE"/>
    <property type="match status" value="1"/>
</dbReference>
<evidence type="ECO:0000256" key="5">
    <source>
        <dbReference type="ARBA" id="ARBA00022777"/>
    </source>
</evidence>
<dbReference type="InterPro" id="IPR000961">
    <property type="entry name" value="AGC-kinase_C"/>
</dbReference>
<feature type="compositionally biased region" description="Polar residues" evidence="8">
    <location>
        <begin position="10"/>
        <end position="30"/>
    </location>
</feature>
<dbReference type="EMBL" id="NPIC01000002">
    <property type="protein sequence ID" value="RDL38771.1"/>
    <property type="molecule type" value="Genomic_DNA"/>
</dbReference>
<dbReference type="PROSITE" id="PS00107">
    <property type="entry name" value="PROTEIN_KINASE_ATP"/>
    <property type="match status" value="1"/>
</dbReference>
<dbReference type="GeneID" id="43595960"/>
<organism evidence="11 12">
    <name type="scientific">Venustampulla echinocandica</name>
    <dbReference type="NCBI Taxonomy" id="2656787"/>
    <lineage>
        <taxon>Eukaryota</taxon>
        <taxon>Fungi</taxon>
        <taxon>Dikarya</taxon>
        <taxon>Ascomycota</taxon>
        <taxon>Pezizomycotina</taxon>
        <taxon>Leotiomycetes</taxon>
        <taxon>Helotiales</taxon>
        <taxon>Pleuroascaceae</taxon>
        <taxon>Venustampulla</taxon>
    </lineage>
</organism>
<keyword evidence="2" id="KW-0597">Phosphoprotein</keyword>
<evidence type="ECO:0000256" key="7">
    <source>
        <dbReference type="PROSITE-ProRule" id="PRU10141"/>
    </source>
</evidence>
<reference evidence="11 12" key="1">
    <citation type="journal article" date="2018" name="IMA Fungus">
        <title>IMA Genome-F 9: Draft genome sequence of Annulohypoxylon stygium, Aspergillus mulundensis, Berkeleyomyces basicola (syn. Thielaviopsis basicola), Ceratocystis smalleyi, two Cercospora beticola strains, Coleophoma cylindrospora, Fusarium fracticaudum, Phialophora cf. hyalina, and Morchella septimelata.</title>
        <authorList>
            <person name="Wingfield B.D."/>
            <person name="Bills G.F."/>
            <person name="Dong Y."/>
            <person name="Huang W."/>
            <person name="Nel W.J."/>
            <person name="Swalarsk-Parry B.S."/>
            <person name="Vaghefi N."/>
            <person name="Wilken P.M."/>
            <person name="An Z."/>
            <person name="de Beer Z.W."/>
            <person name="De Vos L."/>
            <person name="Chen L."/>
            <person name="Duong T.A."/>
            <person name="Gao Y."/>
            <person name="Hammerbacher A."/>
            <person name="Kikkert J.R."/>
            <person name="Li Y."/>
            <person name="Li H."/>
            <person name="Li K."/>
            <person name="Li Q."/>
            <person name="Liu X."/>
            <person name="Ma X."/>
            <person name="Naidoo K."/>
            <person name="Pethybridge S.J."/>
            <person name="Sun J."/>
            <person name="Steenkamp E.T."/>
            <person name="van der Nest M.A."/>
            <person name="van Wyk S."/>
            <person name="Wingfield M.J."/>
            <person name="Xiong C."/>
            <person name="Yue Q."/>
            <person name="Zhang X."/>
        </authorList>
    </citation>
    <scope>NUCLEOTIDE SEQUENCE [LARGE SCALE GENOMIC DNA]</scope>
    <source>
        <strain evidence="11 12">BP 5553</strain>
    </source>
</reference>
<dbReference type="Gene3D" id="3.30.200.20">
    <property type="entry name" value="Phosphorylase Kinase, domain 1"/>
    <property type="match status" value="1"/>
</dbReference>
<keyword evidence="3" id="KW-0808">Transferase</keyword>
<evidence type="ECO:0000256" key="4">
    <source>
        <dbReference type="ARBA" id="ARBA00022741"/>
    </source>
</evidence>
<dbReference type="PROSITE" id="PS50011">
    <property type="entry name" value="PROTEIN_KINASE_DOM"/>
    <property type="match status" value="1"/>
</dbReference>
<gene>
    <name evidence="11" type="ORF">BP5553_03111</name>
</gene>
<dbReference type="GO" id="GO:0005524">
    <property type="term" value="F:ATP binding"/>
    <property type="evidence" value="ECO:0007669"/>
    <property type="project" value="UniProtKB-UniRule"/>
</dbReference>
<dbReference type="AlphaFoldDB" id="A0A370TTB2"/>
<evidence type="ECO:0000256" key="2">
    <source>
        <dbReference type="ARBA" id="ARBA00022553"/>
    </source>
</evidence>
<dbReference type="PROSITE" id="PS51285">
    <property type="entry name" value="AGC_KINASE_CTER"/>
    <property type="match status" value="1"/>
</dbReference>
<comment type="caution">
    <text evidence="11">The sequence shown here is derived from an EMBL/GenBank/DDBJ whole genome shotgun (WGS) entry which is preliminary data.</text>
</comment>
<evidence type="ECO:0000256" key="8">
    <source>
        <dbReference type="SAM" id="MobiDB-lite"/>
    </source>
</evidence>
<sequence length="379" mass="43000">MSLAVLPRNFDSNQEPGPIESDQSLPTTLDENGEGDEISNRSDVPRSKWDPWHFGSLITLGKGSYATVYLVESSQTRQLYAMKVRSKRFLQVTSDIESFGIEKAVLLLAKREKHPFVVEVFGGFQTQSHIMLYLEFCQGGDLIHYVNTGGQFDIKRTRFYAAEVCLALKWFHDMNLLYRSLSLYDILLGLDGHIKLVDFVVSKVDIHPAGETKTFCGTSEFMAPEMLLDRPYNSSIDWWQLGIITYQMLTQQSPFQGDNEDEIYDSILADEPSFPAYMTMDTIGFVQNLLSKEPERRLGSGTNGAHQVMAHAFFSEINWDDLYHKRVPAPFIPTVANRIDTCNFDSESALLDTQAIVDTPESLSPEMQEMFRGFEFSAD</sequence>
<dbReference type="InterPro" id="IPR011009">
    <property type="entry name" value="Kinase-like_dom_sf"/>
</dbReference>
<feature type="domain" description="AGC-kinase C-terminal" evidence="10">
    <location>
        <begin position="315"/>
        <end position="379"/>
    </location>
</feature>
<dbReference type="InterPro" id="IPR000719">
    <property type="entry name" value="Prot_kinase_dom"/>
</dbReference>
<keyword evidence="12" id="KW-1185">Reference proteome</keyword>
<dbReference type="GO" id="GO:0004674">
    <property type="term" value="F:protein serine/threonine kinase activity"/>
    <property type="evidence" value="ECO:0007669"/>
    <property type="project" value="UniProtKB-KW"/>
</dbReference>
<evidence type="ECO:0000313" key="12">
    <source>
        <dbReference type="Proteomes" id="UP000254866"/>
    </source>
</evidence>
<dbReference type="OrthoDB" id="63267at2759"/>
<evidence type="ECO:0000259" key="10">
    <source>
        <dbReference type="PROSITE" id="PS51285"/>
    </source>
</evidence>
<protein>
    <recommendedName>
        <fullName evidence="13">Protein kinase-like (PK-like)</fullName>
    </recommendedName>
</protein>
<dbReference type="Pfam" id="PF00433">
    <property type="entry name" value="Pkinase_C"/>
    <property type="match status" value="1"/>
</dbReference>
<dbReference type="SUPFAM" id="SSF56112">
    <property type="entry name" value="Protein kinase-like (PK-like)"/>
    <property type="match status" value="1"/>
</dbReference>
<feature type="binding site" evidence="7">
    <location>
        <position position="83"/>
    </location>
    <ligand>
        <name>ATP</name>
        <dbReference type="ChEBI" id="CHEBI:30616"/>
    </ligand>
</feature>
<dbReference type="InterPro" id="IPR017892">
    <property type="entry name" value="Pkinase_C"/>
</dbReference>